<protein>
    <submittedName>
        <fullName evidence="1">Uncharacterized protein</fullName>
    </submittedName>
</protein>
<dbReference type="AlphaFoldDB" id="A0A5A9NHK8"/>
<proteinExistence type="predicted"/>
<dbReference type="Proteomes" id="UP000324632">
    <property type="component" value="Chromosome 17"/>
</dbReference>
<comment type="caution">
    <text evidence="1">The sequence shown here is derived from an EMBL/GenBank/DDBJ whole genome shotgun (WGS) entry which is preliminary data.</text>
</comment>
<organism evidence="1 2">
    <name type="scientific">Triplophysa tibetana</name>
    <dbReference type="NCBI Taxonomy" id="1572043"/>
    <lineage>
        <taxon>Eukaryota</taxon>
        <taxon>Metazoa</taxon>
        <taxon>Chordata</taxon>
        <taxon>Craniata</taxon>
        <taxon>Vertebrata</taxon>
        <taxon>Euteleostomi</taxon>
        <taxon>Actinopterygii</taxon>
        <taxon>Neopterygii</taxon>
        <taxon>Teleostei</taxon>
        <taxon>Ostariophysi</taxon>
        <taxon>Cypriniformes</taxon>
        <taxon>Nemacheilidae</taxon>
        <taxon>Triplophysa</taxon>
    </lineage>
</organism>
<accession>A0A5A9NHK8</accession>
<keyword evidence="2" id="KW-1185">Reference proteome</keyword>
<sequence length="214" mass="23729">MVMMIGAAQLQKASFIKKRDLQECTGRLIKMEKGKAGKGRSVSVGVYLGCQSKNDSRMPVRSSGAFGSKQLTVQSPLKSCDRASHFSDSWPTADSYTLRLTFFDAAYFLLTHISTFTYENGLRAAFEPRGVTHSQASLRAAALLIEKCSSGAILTRSYQLPPPERLRFQNLFQETLGSLPMNDQEAMGQFCSFTSLRTLEHSDTSLCLCEMEII</sequence>
<dbReference type="EMBL" id="SOYY01000017">
    <property type="protein sequence ID" value="KAA0709482.1"/>
    <property type="molecule type" value="Genomic_DNA"/>
</dbReference>
<reference evidence="1 2" key="1">
    <citation type="journal article" date="2019" name="Mol. Ecol. Resour.">
        <title>Chromosome-level genome assembly of Triplophysa tibetana, a fish adapted to the harsh high-altitude environment of the Tibetan Plateau.</title>
        <authorList>
            <person name="Yang X."/>
            <person name="Liu H."/>
            <person name="Ma Z."/>
            <person name="Zou Y."/>
            <person name="Zou M."/>
            <person name="Mao Y."/>
            <person name="Li X."/>
            <person name="Wang H."/>
            <person name="Chen T."/>
            <person name="Wang W."/>
            <person name="Yang R."/>
        </authorList>
    </citation>
    <scope>NUCLEOTIDE SEQUENCE [LARGE SCALE GENOMIC DNA]</scope>
    <source>
        <strain evidence="1">TTIB1903HZAU</strain>
        <tissue evidence="1">Muscle</tissue>
    </source>
</reference>
<name>A0A5A9NHK8_9TELE</name>
<gene>
    <name evidence="1" type="ORF">E1301_Tti004093</name>
</gene>
<evidence type="ECO:0000313" key="2">
    <source>
        <dbReference type="Proteomes" id="UP000324632"/>
    </source>
</evidence>
<evidence type="ECO:0000313" key="1">
    <source>
        <dbReference type="EMBL" id="KAA0709482.1"/>
    </source>
</evidence>